<dbReference type="EMBL" id="QXTG01000001">
    <property type="protein sequence ID" value="RIX30559.1"/>
    <property type="molecule type" value="Genomic_DNA"/>
</dbReference>
<dbReference type="PRINTS" id="PR01036">
    <property type="entry name" value="TCRTETB"/>
</dbReference>
<dbReference type="OrthoDB" id="9812221at2"/>
<keyword evidence="4" id="KW-1003">Cell membrane</keyword>
<feature type="transmembrane region" description="Helical" evidence="8">
    <location>
        <begin position="25"/>
        <end position="52"/>
    </location>
</feature>
<protein>
    <submittedName>
        <fullName evidence="10">DHA2 family efflux MFS transporter permease subunit</fullName>
    </submittedName>
</protein>
<evidence type="ECO:0000313" key="11">
    <source>
        <dbReference type="Proteomes" id="UP000265742"/>
    </source>
</evidence>
<comment type="similarity">
    <text evidence="2">Belongs to the major facilitator superfamily. EmrB family.</text>
</comment>
<gene>
    <name evidence="10" type="ORF">D1781_03835</name>
</gene>
<comment type="caution">
    <text evidence="10">The sequence shown here is derived from an EMBL/GenBank/DDBJ whole genome shotgun (WGS) entry which is preliminary data.</text>
</comment>
<feature type="transmembrane region" description="Helical" evidence="8">
    <location>
        <begin position="353"/>
        <end position="371"/>
    </location>
</feature>
<evidence type="ECO:0000256" key="6">
    <source>
        <dbReference type="ARBA" id="ARBA00022989"/>
    </source>
</evidence>
<evidence type="ECO:0000256" key="1">
    <source>
        <dbReference type="ARBA" id="ARBA00004651"/>
    </source>
</evidence>
<dbReference type="GO" id="GO:0005886">
    <property type="term" value="C:plasma membrane"/>
    <property type="evidence" value="ECO:0007669"/>
    <property type="project" value="UniProtKB-SubCell"/>
</dbReference>
<sequence length="492" mass="50361">MTETVDRPSTAAADRTDRLSRRDATAIAVLLVSAFVVILNETIMSVAIPVLIKDLDVNASTGQWLSTAFILTMAVVIPVSGFLIQRLTTRTLFAIALGSFVAGTLLAALSPTFSVLLVARVIQGVGAAIITPLLMTTVMTIVPESRRGAMMGNISIVISVAPAIGPTVSGLILSALPWPFIFWCVLPIAAAGLVIGLRLIGNLGETRRVPIDWVSIPLSAIGFGGLVYGLNAVGEGASSKDGISLVAVLVPVATGLVSLGLFLLRQRALQRTDNALLDLRVFRSRVFTASVVSGALAFLGLLGSAILLPIYLQQVLGLSALQTGLLVLPGGLTMGLLGPVVGRMYDRFGPRPLLLPGLAIAMVGLIALGTVTETTAAWRVLICHVVLSLGLAAVLPSVFTAGLSAVPRRFTSYGSAIFATVQQVGGAAGTALAVTLLAIGAAGFDGAGGAGAAEAAGTRLAFLVSAGVFVIAIAVATMVKRVPSEGPVPVGH</sequence>
<dbReference type="AlphaFoldDB" id="A0A3A1U8J6"/>
<dbReference type="InterPro" id="IPR011701">
    <property type="entry name" value="MFS"/>
</dbReference>
<keyword evidence="3" id="KW-0813">Transport</keyword>
<feature type="transmembrane region" description="Helical" evidence="8">
    <location>
        <begin position="64"/>
        <end position="84"/>
    </location>
</feature>
<dbReference type="InterPro" id="IPR004638">
    <property type="entry name" value="EmrB-like"/>
</dbReference>
<keyword evidence="6 8" id="KW-1133">Transmembrane helix</keyword>
<dbReference type="PANTHER" id="PTHR42718:SF9">
    <property type="entry name" value="MAJOR FACILITATOR SUPERFAMILY MULTIDRUG TRANSPORTER MFSC"/>
    <property type="match status" value="1"/>
</dbReference>
<dbReference type="PANTHER" id="PTHR42718">
    <property type="entry name" value="MAJOR FACILITATOR SUPERFAMILY MULTIDRUG TRANSPORTER MFSC"/>
    <property type="match status" value="1"/>
</dbReference>
<feature type="transmembrane region" description="Helical" evidence="8">
    <location>
        <begin position="154"/>
        <end position="174"/>
    </location>
</feature>
<feature type="transmembrane region" description="Helical" evidence="8">
    <location>
        <begin position="242"/>
        <end position="264"/>
    </location>
</feature>
<organism evidence="10 11">
    <name type="scientific">Amnibacterium setariae</name>
    <dbReference type="NCBI Taxonomy" id="2306585"/>
    <lineage>
        <taxon>Bacteria</taxon>
        <taxon>Bacillati</taxon>
        <taxon>Actinomycetota</taxon>
        <taxon>Actinomycetes</taxon>
        <taxon>Micrococcales</taxon>
        <taxon>Microbacteriaceae</taxon>
        <taxon>Amnibacterium</taxon>
    </lineage>
</organism>
<dbReference type="Gene3D" id="1.20.1720.10">
    <property type="entry name" value="Multidrug resistance protein D"/>
    <property type="match status" value="1"/>
</dbReference>
<evidence type="ECO:0000256" key="8">
    <source>
        <dbReference type="SAM" id="Phobius"/>
    </source>
</evidence>
<accession>A0A3A1U8J6</accession>
<dbReference type="Proteomes" id="UP000265742">
    <property type="component" value="Unassembled WGS sequence"/>
</dbReference>
<evidence type="ECO:0000256" key="2">
    <source>
        <dbReference type="ARBA" id="ARBA00008537"/>
    </source>
</evidence>
<feature type="transmembrane region" description="Helical" evidence="8">
    <location>
        <begin position="180"/>
        <end position="201"/>
    </location>
</feature>
<reference evidence="11" key="1">
    <citation type="submission" date="2018-09" db="EMBL/GenBank/DDBJ databases">
        <authorList>
            <person name="Kim I."/>
        </authorList>
    </citation>
    <scope>NUCLEOTIDE SEQUENCE [LARGE SCALE GENOMIC DNA]</scope>
    <source>
        <strain evidence="11">DD4a</strain>
    </source>
</reference>
<feature type="transmembrane region" description="Helical" evidence="8">
    <location>
        <begin position="121"/>
        <end position="142"/>
    </location>
</feature>
<dbReference type="InterPro" id="IPR036259">
    <property type="entry name" value="MFS_trans_sf"/>
</dbReference>
<feature type="transmembrane region" description="Helical" evidence="8">
    <location>
        <begin position="424"/>
        <end position="444"/>
    </location>
</feature>
<dbReference type="Pfam" id="PF07690">
    <property type="entry name" value="MFS_1"/>
    <property type="match status" value="1"/>
</dbReference>
<feature type="transmembrane region" description="Helical" evidence="8">
    <location>
        <begin position="285"/>
        <end position="312"/>
    </location>
</feature>
<evidence type="ECO:0000313" key="10">
    <source>
        <dbReference type="EMBL" id="RIX30559.1"/>
    </source>
</evidence>
<dbReference type="CDD" id="cd17503">
    <property type="entry name" value="MFS_LmrB_MDR_like"/>
    <property type="match status" value="1"/>
</dbReference>
<dbReference type="Gene3D" id="1.20.1250.20">
    <property type="entry name" value="MFS general substrate transporter like domains"/>
    <property type="match status" value="1"/>
</dbReference>
<dbReference type="RefSeq" id="WP_119480921.1">
    <property type="nucleotide sequence ID" value="NZ_QXTG01000001.1"/>
</dbReference>
<evidence type="ECO:0000256" key="5">
    <source>
        <dbReference type="ARBA" id="ARBA00022692"/>
    </source>
</evidence>
<feature type="transmembrane region" description="Helical" evidence="8">
    <location>
        <begin position="213"/>
        <end position="230"/>
    </location>
</feature>
<keyword evidence="11" id="KW-1185">Reference proteome</keyword>
<name>A0A3A1U8J6_9MICO</name>
<keyword evidence="7 8" id="KW-0472">Membrane</keyword>
<dbReference type="GO" id="GO:0022857">
    <property type="term" value="F:transmembrane transporter activity"/>
    <property type="evidence" value="ECO:0007669"/>
    <property type="project" value="InterPro"/>
</dbReference>
<dbReference type="NCBIfam" id="TIGR00711">
    <property type="entry name" value="efflux_EmrB"/>
    <property type="match status" value="1"/>
</dbReference>
<dbReference type="InterPro" id="IPR020846">
    <property type="entry name" value="MFS_dom"/>
</dbReference>
<proteinExistence type="inferred from homology"/>
<feature type="domain" description="Major facilitator superfamily (MFS) profile" evidence="9">
    <location>
        <begin position="26"/>
        <end position="484"/>
    </location>
</feature>
<dbReference type="SUPFAM" id="SSF103473">
    <property type="entry name" value="MFS general substrate transporter"/>
    <property type="match status" value="1"/>
</dbReference>
<evidence type="ECO:0000256" key="3">
    <source>
        <dbReference type="ARBA" id="ARBA00022448"/>
    </source>
</evidence>
<feature type="transmembrane region" description="Helical" evidence="8">
    <location>
        <begin position="318"/>
        <end position="341"/>
    </location>
</feature>
<evidence type="ECO:0000259" key="9">
    <source>
        <dbReference type="PROSITE" id="PS50850"/>
    </source>
</evidence>
<evidence type="ECO:0000256" key="4">
    <source>
        <dbReference type="ARBA" id="ARBA00022475"/>
    </source>
</evidence>
<comment type="subcellular location">
    <subcellularLocation>
        <location evidence="1">Cell membrane</location>
        <topology evidence="1">Multi-pass membrane protein</topology>
    </subcellularLocation>
</comment>
<keyword evidence="5 8" id="KW-0812">Transmembrane</keyword>
<dbReference type="PROSITE" id="PS50850">
    <property type="entry name" value="MFS"/>
    <property type="match status" value="1"/>
</dbReference>
<feature type="transmembrane region" description="Helical" evidence="8">
    <location>
        <begin position="456"/>
        <end position="479"/>
    </location>
</feature>
<feature type="transmembrane region" description="Helical" evidence="8">
    <location>
        <begin position="91"/>
        <end position="109"/>
    </location>
</feature>
<evidence type="ECO:0000256" key="7">
    <source>
        <dbReference type="ARBA" id="ARBA00023136"/>
    </source>
</evidence>
<feature type="transmembrane region" description="Helical" evidence="8">
    <location>
        <begin position="377"/>
        <end position="403"/>
    </location>
</feature>